<gene>
    <name evidence="2" type="ORF">JZ751_018713</name>
</gene>
<evidence type="ECO:0000313" key="2">
    <source>
        <dbReference type="EMBL" id="KAG9341650.1"/>
    </source>
</evidence>
<dbReference type="Proteomes" id="UP000824540">
    <property type="component" value="Unassembled WGS sequence"/>
</dbReference>
<feature type="compositionally biased region" description="Polar residues" evidence="1">
    <location>
        <begin position="64"/>
        <end position="75"/>
    </location>
</feature>
<feature type="region of interest" description="Disordered" evidence="1">
    <location>
        <begin position="122"/>
        <end position="145"/>
    </location>
</feature>
<evidence type="ECO:0000256" key="1">
    <source>
        <dbReference type="SAM" id="MobiDB-lite"/>
    </source>
</evidence>
<protein>
    <submittedName>
        <fullName evidence="2">Uncharacterized protein</fullName>
    </submittedName>
</protein>
<evidence type="ECO:0000313" key="3">
    <source>
        <dbReference type="Proteomes" id="UP000824540"/>
    </source>
</evidence>
<reference evidence="2" key="1">
    <citation type="thesis" date="2021" institute="BYU ScholarsArchive" country="Provo, UT, USA">
        <title>Applications of and Algorithms for Genome Assembly and Genomic Analyses with an Emphasis on Marine Teleosts.</title>
        <authorList>
            <person name="Pickett B.D."/>
        </authorList>
    </citation>
    <scope>NUCLEOTIDE SEQUENCE</scope>
    <source>
        <strain evidence="2">HI-2016</strain>
    </source>
</reference>
<dbReference type="AlphaFoldDB" id="A0A8T2NR50"/>
<feature type="compositionally biased region" description="Low complexity" evidence="1">
    <location>
        <begin position="76"/>
        <end position="106"/>
    </location>
</feature>
<feature type="region of interest" description="Disordered" evidence="1">
    <location>
        <begin position="51"/>
        <end position="110"/>
    </location>
</feature>
<organism evidence="2 3">
    <name type="scientific">Albula glossodonta</name>
    <name type="common">roundjaw bonefish</name>
    <dbReference type="NCBI Taxonomy" id="121402"/>
    <lineage>
        <taxon>Eukaryota</taxon>
        <taxon>Metazoa</taxon>
        <taxon>Chordata</taxon>
        <taxon>Craniata</taxon>
        <taxon>Vertebrata</taxon>
        <taxon>Euteleostomi</taxon>
        <taxon>Actinopterygii</taxon>
        <taxon>Neopterygii</taxon>
        <taxon>Teleostei</taxon>
        <taxon>Albuliformes</taxon>
        <taxon>Albulidae</taxon>
        <taxon>Albula</taxon>
    </lineage>
</organism>
<dbReference type="EMBL" id="JAFBMS010000033">
    <property type="protein sequence ID" value="KAG9341650.1"/>
    <property type="molecule type" value="Genomic_DNA"/>
</dbReference>
<accession>A0A8T2NR50</accession>
<proteinExistence type="predicted"/>
<comment type="caution">
    <text evidence="2">The sequence shown here is derived from an EMBL/GenBank/DDBJ whole genome shotgun (WGS) entry which is preliminary data.</text>
</comment>
<keyword evidence="3" id="KW-1185">Reference proteome</keyword>
<feature type="region of interest" description="Disordered" evidence="1">
    <location>
        <begin position="11"/>
        <end position="33"/>
    </location>
</feature>
<sequence length="145" mass="15251">MKRREILLTMAESAGKGPPTFRSTMITTKGKGASEGQSWIVIPSCLTGELWSSTDTDIQPMGSAETSEMKSNSFWPSHSSGSSLARSRPSSTTSDIRTSSSTGSESMIPGPWVVPLEAICPGPMEVAPKPLGGPGGGPEVPDRLW</sequence>
<name>A0A8T2NR50_9TELE</name>